<protein>
    <recommendedName>
        <fullName evidence="1">PDZ domain-containing protein</fullName>
    </recommendedName>
</protein>
<dbReference type="GeneID" id="19275809"/>
<dbReference type="RefSeq" id="XP_007837568.1">
    <property type="nucleotide sequence ID" value="XM_007839377.1"/>
</dbReference>
<dbReference type="CDD" id="cd00136">
    <property type="entry name" value="PDZ_canonical"/>
    <property type="match status" value="1"/>
</dbReference>
<dbReference type="InParanoid" id="W3WUW0"/>
<dbReference type="SUPFAM" id="SSF50156">
    <property type="entry name" value="PDZ domain-like"/>
    <property type="match status" value="1"/>
</dbReference>
<dbReference type="HOGENOM" id="CLU_024392_1_0_1"/>
<gene>
    <name evidence="2" type="ORF">PFICI_10796</name>
</gene>
<dbReference type="InterPro" id="IPR027268">
    <property type="entry name" value="Peptidase_M4/M1_CTD_sf"/>
</dbReference>
<dbReference type="AlphaFoldDB" id="W3WUW0"/>
<dbReference type="InterPro" id="IPR036034">
    <property type="entry name" value="PDZ_sf"/>
</dbReference>
<evidence type="ECO:0000313" key="3">
    <source>
        <dbReference type="Proteomes" id="UP000030651"/>
    </source>
</evidence>
<dbReference type="EMBL" id="KI912116">
    <property type="protein sequence ID" value="ETS76922.1"/>
    <property type="molecule type" value="Genomic_DNA"/>
</dbReference>
<organism evidence="2 3">
    <name type="scientific">Pestalotiopsis fici (strain W106-1 / CGMCC3.15140)</name>
    <dbReference type="NCBI Taxonomy" id="1229662"/>
    <lineage>
        <taxon>Eukaryota</taxon>
        <taxon>Fungi</taxon>
        <taxon>Dikarya</taxon>
        <taxon>Ascomycota</taxon>
        <taxon>Pezizomycotina</taxon>
        <taxon>Sordariomycetes</taxon>
        <taxon>Xylariomycetidae</taxon>
        <taxon>Amphisphaeriales</taxon>
        <taxon>Sporocadaceae</taxon>
        <taxon>Pestalotiopsis</taxon>
    </lineage>
</organism>
<name>W3WUW0_PESFW</name>
<dbReference type="PROSITE" id="PS50106">
    <property type="entry name" value="PDZ"/>
    <property type="match status" value="1"/>
</dbReference>
<evidence type="ECO:0000313" key="2">
    <source>
        <dbReference type="EMBL" id="ETS76922.1"/>
    </source>
</evidence>
<evidence type="ECO:0000259" key="1">
    <source>
        <dbReference type="PROSITE" id="PS50106"/>
    </source>
</evidence>
<feature type="domain" description="PDZ" evidence="1">
    <location>
        <begin position="456"/>
        <end position="504"/>
    </location>
</feature>
<dbReference type="InterPro" id="IPR001478">
    <property type="entry name" value="PDZ"/>
</dbReference>
<dbReference type="Gene3D" id="1.10.390.10">
    <property type="entry name" value="Neutral Protease Domain 2"/>
    <property type="match status" value="1"/>
</dbReference>
<dbReference type="eggNOG" id="ENOG502SIRA">
    <property type="taxonomic scope" value="Eukaryota"/>
</dbReference>
<dbReference type="Proteomes" id="UP000030651">
    <property type="component" value="Unassembled WGS sequence"/>
</dbReference>
<sequence length="565" mass="62889">MSETSETSIGYVITPVFDGEEVAQALNVQVTFTGSAALKCDDVFLATPVEIAKVDVGRFDLTSISAHDSLGQLDLIHHVDSYGPPIVFQKWRVPRPTEGPITMNYTALPRLVNSSTMNAPSFELRQQFGGLLGSGYGFLATPPATNHQLHRVTVSWDLTAAPPGTASIWTFGDGSDPVTRVMDVNEIAGTYFMVGKLESFVKDRFGLYWLGSPPIDTTQLGSELFKMFDRMSSFFRDGVDPYRVFLRYNPFPGSMAGTALVRSFMFSYDDDDRKHPRPFKDYLLFLSHECVHNWVHLDPAGADNWYEEGLAEYYSLLLSRRAALFSNDLFRDELNKRLTQYYTNPLVNKSNEEVAKLTWEFSDAQRIPYGRGLLFALKVNAIIEAQGKPGVSTSLDDVVLSLVDLERAQQLNGLSDYLKAVGDRIAGGQEEAQKLYDEMASGVLVIPPADSLKSYGLTLRRRDALAWELGFDESKAIKGERIVSNVVPGSAAASCGLQEGDRIVNKIHLDDQKADENRVLDLTVQRGDGEVLYFSFLPRGQQTVERWVYESNDSKDTNSGNNVEI</sequence>
<dbReference type="Gene3D" id="2.30.42.10">
    <property type="match status" value="1"/>
</dbReference>
<accession>W3WUW0</accession>
<proteinExistence type="predicted"/>
<reference evidence="3" key="1">
    <citation type="journal article" date="2015" name="BMC Genomics">
        <title>Genomic and transcriptomic analysis of the endophytic fungus Pestalotiopsis fici reveals its lifestyle and high potential for synthesis of natural products.</title>
        <authorList>
            <person name="Wang X."/>
            <person name="Zhang X."/>
            <person name="Liu L."/>
            <person name="Xiang M."/>
            <person name="Wang W."/>
            <person name="Sun X."/>
            <person name="Che Y."/>
            <person name="Guo L."/>
            <person name="Liu G."/>
            <person name="Guo L."/>
            <person name="Wang C."/>
            <person name="Yin W.B."/>
            <person name="Stadler M."/>
            <person name="Zhang X."/>
            <person name="Liu X."/>
        </authorList>
    </citation>
    <scope>NUCLEOTIDE SEQUENCE [LARGE SCALE GENOMIC DNA]</scope>
    <source>
        <strain evidence="3">W106-1 / CGMCC3.15140</strain>
    </source>
</reference>
<dbReference type="KEGG" id="pfy:PFICI_10796"/>
<dbReference type="OMA" id="GWYMAGP"/>
<dbReference type="OrthoDB" id="626167at2759"/>
<keyword evidence="3" id="KW-1185">Reference proteome</keyword>